<evidence type="ECO:0000313" key="2">
    <source>
        <dbReference type="EMBL" id="KAK7878882.1"/>
    </source>
</evidence>
<name>A0AAW0MP43_9GOBI</name>
<dbReference type="AlphaFoldDB" id="A0AAW0MP43"/>
<protein>
    <submittedName>
        <fullName evidence="2">Uncharacterized protein</fullName>
    </submittedName>
</protein>
<evidence type="ECO:0000256" key="1">
    <source>
        <dbReference type="SAM" id="MobiDB-lite"/>
    </source>
</evidence>
<reference evidence="3" key="1">
    <citation type="submission" date="2024-04" db="EMBL/GenBank/DDBJ databases">
        <title>Salinicola lusitanus LLJ914,a marine bacterium isolated from the Okinawa Trough.</title>
        <authorList>
            <person name="Li J."/>
        </authorList>
    </citation>
    <scope>NUCLEOTIDE SEQUENCE [LARGE SCALE GENOMIC DNA]</scope>
</reference>
<dbReference type="Proteomes" id="UP001460270">
    <property type="component" value="Unassembled WGS sequence"/>
</dbReference>
<feature type="compositionally biased region" description="Polar residues" evidence="1">
    <location>
        <begin position="123"/>
        <end position="132"/>
    </location>
</feature>
<gene>
    <name evidence="2" type="ORF">WMY93_034241</name>
</gene>
<feature type="non-terminal residue" evidence="2">
    <location>
        <position position="1"/>
    </location>
</feature>
<dbReference type="EMBL" id="JBBPFD010000437">
    <property type="protein sequence ID" value="KAK7878882.1"/>
    <property type="molecule type" value="Genomic_DNA"/>
</dbReference>
<feature type="compositionally biased region" description="Basic and acidic residues" evidence="1">
    <location>
        <begin position="7"/>
        <end position="25"/>
    </location>
</feature>
<evidence type="ECO:0000313" key="3">
    <source>
        <dbReference type="Proteomes" id="UP001460270"/>
    </source>
</evidence>
<feature type="region of interest" description="Disordered" evidence="1">
    <location>
        <begin position="90"/>
        <end position="144"/>
    </location>
</feature>
<accession>A0AAW0MP43</accession>
<sequence>DFFFMNGEKRRDESEHEEGESRLQRDGALCPRPSLWRILSGSVSGRDQEKWLAGRARDERVTRPIEISAVISPGRSPPQIQRLAEFFGRRGASHAGTGTHRTPVTAGREQPRPYGVGRGRVSRSATTGQPPVTGNARERDVEEN</sequence>
<proteinExistence type="predicted"/>
<organism evidence="2 3">
    <name type="scientific">Mugilogobius chulae</name>
    <name type="common">yellowstripe goby</name>
    <dbReference type="NCBI Taxonomy" id="88201"/>
    <lineage>
        <taxon>Eukaryota</taxon>
        <taxon>Metazoa</taxon>
        <taxon>Chordata</taxon>
        <taxon>Craniata</taxon>
        <taxon>Vertebrata</taxon>
        <taxon>Euteleostomi</taxon>
        <taxon>Actinopterygii</taxon>
        <taxon>Neopterygii</taxon>
        <taxon>Teleostei</taxon>
        <taxon>Neoteleostei</taxon>
        <taxon>Acanthomorphata</taxon>
        <taxon>Gobiaria</taxon>
        <taxon>Gobiiformes</taxon>
        <taxon>Gobioidei</taxon>
        <taxon>Gobiidae</taxon>
        <taxon>Gobionellinae</taxon>
        <taxon>Mugilogobius</taxon>
    </lineage>
</organism>
<feature type="region of interest" description="Disordered" evidence="1">
    <location>
        <begin position="1"/>
        <end position="27"/>
    </location>
</feature>
<comment type="caution">
    <text evidence="2">The sequence shown here is derived from an EMBL/GenBank/DDBJ whole genome shotgun (WGS) entry which is preliminary data.</text>
</comment>
<keyword evidence="3" id="KW-1185">Reference proteome</keyword>